<evidence type="ECO:0000313" key="2">
    <source>
        <dbReference type="EnsemblMetazoa" id="XP_014249013.1"/>
    </source>
</evidence>
<evidence type="ECO:0000256" key="1">
    <source>
        <dbReference type="SAM" id="Phobius"/>
    </source>
</evidence>
<dbReference type="Proteomes" id="UP000494040">
    <property type="component" value="Unassembled WGS sequence"/>
</dbReference>
<proteinExistence type="predicted"/>
<evidence type="ECO:0000313" key="3">
    <source>
        <dbReference type="Proteomes" id="UP000494040"/>
    </source>
</evidence>
<dbReference type="GeneID" id="106666366"/>
<dbReference type="RefSeq" id="XP_014249013.1">
    <property type="nucleotide sequence ID" value="XM_014393527.2"/>
</dbReference>
<keyword evidence="1" id="KW-0812">Transmembrane</keyword>
<reference evidence="2" key="1">
    <citation type="submission" date="2022-01" db="UniProtKB">
        <authorList>
            <consortium name="EnsemblMetazoa"/>
        </authorList>
    </citation>
    <scope>IDENTIFICATION</scope>
</reference>
<keyword evidence="3" id="KW-1185">Reference proteome</keyword>
<feature type="transmembrane region" description="Helical" evidence="1">
    <location>
        <begin position="55"/>
        <end position="75"/>
    </location>
</feature>
<feature type="transmembrane region" description="Helical" evidence="1">
    <location>
        <begin position="117"/>
        <end position="139"/>
    </location>
</feature>
<accession>A0A8I6TE97</accession>
<protein>
    <submittedName>
        <fullName evidence="2">Uncharacterized protein</fullName>
    </submittedName>
</protein>
<keyword evidence="1" id="KW-0472">Membrane</keyword>
<dbReference type="AlphaFoldDB" id="A0A8I6TE97"/>
<keyword evidence="1" id="KW-1133">Transmembrane helix</keyword>
<dbReference type="KEGG" id="clec:106666366"/>
<sequence>MTCPIICLFYPKTQNFCVCGSLTAGIAMITTFYFIGSLVTAVYAASFHYGSDKMLYLLLFIVTVFLPIAALSGNHEFVLPWLVYVFCFVLLQIIECLLMLLLLVFGKLNFLKCLEELVLSAIFIALHTYFFIVVFSYYLENDAQAEKLLTETTPLEVVQV</sequence>
<feature type="transmembrane region" description="Helical" evidence="1">
    <location>
        <begin position="81"/>
        <end position="105"/>
    </location>
</feature>
<dbReference type="EnsemblMetazoa" id="XM_014393527.2">
    <property type="protein sequence ID" value="XP_014249013.1"/>
    <property type="gene ID" value="LOC106666366"/>
</dbReference>
<name>A0A8I6TE97_CIMLE</name>
<organism evidence="2 3">
    <name type="scientific">Cimex lectularius</name>
    <name type="common">Bed bug</name>
    <name type="synonym">Acanthia lectularia</name>
    <dbReference type="NCBI Taxonomy" id="79782"/>
    <lineage>
        <taxon>Eukaryota</taxon>
        <taxon>Metazoa</taxon>
        <taxon>Ecdysozoa</taxon>
        <taxon>Arthropoda</taxon>
        <taxon>Hexapoda</taxon>
        <taxon>Insecta</taxon>
        <taxon>Pterygota</taxon>
        <taxon>Neoptera</taxon>
        <taxon>Paraneoptera</taxon>
        <taxon>Hemiptera</taxon>
        <taxon>Heteroptera</taxon>
        <taxon>Panheteroptera</taxon>
        <taxon>Cimicomorpha</taxon>
        <taxon>Cimicidae</taxon>
        <taxon>Cimex</taxon>
    </lineage>
</organism>
<feature type="transmembrane region" description="Helical" evidence="1">
    <location>
        <begin position="22"/>
        <end position="43"/>
    </location>
</feature>